<dbReference type="Proteomes" id="UP001163223">
    <property type="component" value="Chromosome"/>
</dbReference>
<accession>A0ACD4NU45</accession>
<sequence length="315" mass="33010">MAGLIAGRLAGLLLTLFLVSVAVFAAMEVLPGDTASARLGTQATPEALASLRAELGLDRPAPERYLRWIGGVLTGDLGTSFTYGVPVAKLVADRLAVTLPLAGLALALAILVALPLGTLAAARADRAPDAAAALFAQGALALPNFWIGLLLILVFATTLRWMPSGGFPGWEAGIGAGLQALVMPAVALALPQAGVLTRVTRSAVLDMANEDFVRLARAKGLSRRRAILRHALPNALPPILTVLGFQFTFLVAGAVLVENVFNLPGLGSLARQALVQRDVVVIQDVVLIFAALTILVNFAVDLSYLLLDPRLRARR</sequence>
<dbReference type="EMBL" id="CP113520">
    <property type="protein sequence ID" value="WAJ30389.1"/>
    <property type="molecule type" value="Genomic_DNA"/>
</dbReference>
<name>A0ACD4NU45_9HYPH</name>
<evidence type="ECO:0000313" key="2">
    <source>
        <dbReference type="Proteomes" id="UP001163223"/>
    </source>
</evidence>
<evidence type="ECO:0000313" key="1">
    <source>
        <dbReference type="EMBL" id="WAJ30389.1"/>
    </source>
</evidence>
<organism evidence="1 2">
    <name type="scientific">Antarcticirhabdus aurantiaca</name>
    <dbReference type="NCBI Taxonomy" id="2606717"/>
    <lineage>
        <taxon>Bacteria</taxon>
        <taxon>Pseudomonadati</taxon>
        <taxon>Pseudomonadota</taxon>
        <taxon>Alphaproteobacteria</taxon>
        <taxon>Hyphomicrobiales</taxon>
        <taxon>Aurantimonadaceae</taxon>
        <taxon>Antarcticirhabdus</taxon>
    </lineage>
</organism>
<gene>
    <name evidence="1" type="ORF">OXU80_09380</name>
</gene>
<keyword evidence="2" id="KW-1185">Reference proteome</keyword>
<protein>
    <submittedName>
        <fullName evidence="1">ABC transporter permease</fullName>
    </submittedName>
</protein>
<proteinExistence type="predicted"/>
<reference evidence="1" key="1">
    <citation type="submission" date="2022-11" db="EMBL/GenBank/DDBJ databases">
        <title>beta-Carotene-producing bacterium, Jeongeuplla avenae sp. nov., alleviates the salt stress of Arabidopsis seedlings.</title>
        <authorList>
            <person name="Jiang L."/>
            <person name="Lee J."/>
        </authorList>
    </citation>
    <scope>NUCLEOTIDE SEQUENCE</scope>
    <source>
        <strain evidence="1">DY_R2A_6</strain>
    </source>
</reference>